<accession>A0A433T7G8</accession>
<evidence type="ECO:0000313" key="3">
    <source>
        <dbReference type="Proteomes" id="UP000271974"/>
    </source>
</evidence>
<gene>
    <name evidence="2" type="ORF">EGW08_014684</name>
</gene>
<sequence>MGEPGVKEARRGEGCLLTRDDNQRDLSVLTQWAASKWMGGLNPSNCQQDHYSALINLEICGRQNKKLHKTPRANHDDREIEFWLSSVFSMERHVDGIILTKTTKSFHCEIYETAQQWRHRVPRYADPDVRGLVRDVTSVSRGGQSPPLTAHARAPGTGPRFRGDNLSLSAEHVMTVRQPQAHALRAISKGLCEELYGACAAHAPALSVPGLASPATPRQLITAVALVTWAGHGLGQTGQLYSSQYQQFDKPRGPCGTVGTAALVCTLPKGIRFASQHPGKSLALIGQAGRIPGDDPQPRKETVARQLDTRNATN</sequence>
<dbReference type="Proteomes" id="UP000271974">
    <property type="component" value="Unassembled WGS sequence"/>
</dbReference>
<name>A0A433T7G8_ELYCH</name>
<comment type="caution">
    <text evidence="2">The sequence shown here is derived from an EMBL/GenBank/DDBJ whole genome shotgun (WGS) entry which is preliminary data.</text>
</comment>
<reference evidence="2 3" key="1">
    <citation type="submission" date="2019-01" db="EMBL/GenBank/DDBJ databases">
        <title>A draft genome assembly of the solar-powered sea slug Elysia chlorotica.</title>
        <authorList>
            <person name="Cai H."/>
            <person name="Li Q."/>
            <person name="Fang X."/>
            <person name="Li J."/>
            <person name="Curtis N.E."/>
            <person name="Altenburger A."/>
            <person name="Shibata T."/>
            <person name="Feng M."/>
            <person name="Maeda T."/>
            <person name="Schwartz J.A."/>
            <person name="Shigenobu S."/>
            <person name="Lundholm N."/>
            <person name="Nishiyama T."/>
            <person name="Yang H."/>
            <person name="Hasebe M."/>
            <person name="Li S."/>
            <person name="Pierce S.K."/>
            <person name="Wang J."/>
        </authorList>
    </citation>
    <scope>NUCLEOTIDE SEQUENCE [LARGE SCALE GENOMIC DNA]</scope>
    <source>
        <strain evidence="2">EC2010</strain>
        <tissue evidence="2">Whole organism of an adult</tissue>
    </source>
</reference>
<dbReference type="AlphaFoldDB" id="A0A433T7G8"/>
<feature type="compositionally biased region" description="Polar residues" evidence="1">
    <location>
        <begin position="138"/>
        <end position="147"/>
    </location>
</feature>
<organism evidence="2 3">
    <name type="scientific">Elysia chlorotica</name>
    <name type="common">Eastern emerald elysia</name>
    <name type="synonym">Sea slug</name>
    <dbReference type="NCBI Taxonomy" id="188477"/>
    <lineage>
        <taxon>Eukaryota</taxon>
        <taxon>Metazoa</taxon>
        <taxon>Spiralia</taxon>
        <taxon>Lophotrochozoa</taxon>
        <taxon>Mollusca</taxon>
        <taxon>Gastropoda</taxon>
        <taxon>Heterobranchia</taxon>
        <taxon>Euthyneura</taxon>
        <taxon>Panpulmonata</taxon>
        <taxon>Sacoglossa</taxon>
        <taxon>Placobranchoidea</taxon>
        <taxon>Plakobranchidae</taxon>
        <taxon>Elysia</taxon>
    </lineage>
</organism>
<evidence type="ECO:0000256" key="1">
    <source>
        <dbReference type="SAM" id="MobiDB-lite"/>
    </source>
</evidence>
<keyword evidence="3" id="KW-1185">Reference proteome</keyword>
<dbReference type="EMBL" id="RQTK01000572">
    <property type="protein sequence ID" value="RUS77555.1"/>
    <property type="molecule type" value="Genomic_DNA"/>
</dbReference>
<proteinExistence type="predicted"/>
<feature type="region of interest" description="Disordered" evidence="1">
    <location>
        <begin position="138"/>
        <end position="160"/>
    </location>
</feature>
<protein>
    <submittedName>
        <fullName evidence="2">Uncharacterized protein</fullName>
    </submittedName>
</protein>
<evidence type="ECO:0000313" key="2">
    <source>
        <dbReference type="EMBL" id="RUS77555.1"/>
    </source>
</evidence>